<keyword evidence="2" id="KW-0732">Signal</keyword>
<reference evidence="4 5" key="1">
    <citation type="submission" date="2020-04" db="EMBL/GenBank/DDBJ databases">
        <authorList>
            <person name="Liu S."/>
        </authorList>
    </citation>
    <scope>NUCLEOTIDE SEQUENCE [LARGE SCALE GENOMIC DNA]</scope>
    <source>
        <strain evidence="4 5">CGMCC 1.15091</strain>
    </source>
</reference>
<feature type="domain" description="DUF305" evidence="3">
    <location>
        <begin position="56"/>
        <end position="202"/>
    </location>
</feature>
<evidence type="ECO:0000256" key="2">
    <source>
        <dbReference type="SAM" id="SignalP"/>
    </source>
</evidence>
<evidence type="ECO:0000313" key="5">
    <source>
        <dbReference type="Proteomes" id="UP000523795"/>
    </source>
</evidence>
<feature type="chain" id="PRO_5046757375" evidence="2">
    <location>
        <begin position="32"/>
        <end position="205"/>
    </location>
</feature>
<dbReference type="Proteomes" id="UP000523795">
    <property type="component" value="Unassembled WGS sequence"/>
</dbReference>
<accession>A0ABX1JKN6</accession>
<dbReference type="PROSITE" id="PS51257">
    <property type="entry name" value="PROKAR_LIPOPROTEIN"/>
    <property type="match status" value="1"/>
</dbReference>
<dbReference type="Gene3D" id="1.20.1260.10">
    <property type="match status" value="1"/>
</dbReference>
<dbReference type="EMBL" id="JAAZSR010000010">
    <property type="protein sequence ID" value="NKX49296.1"/>
    <property type="molecule type" value="Genomic_DNA"/>
</dbReference>
<dbReference type="Pfam" id="PF03713">
    <property type="entry name" value="DUF305"/>
    <property type="match status" value="1"/>
</dbReference>
<feature type="compositionally biased region" description="Low complexity" evidence="1">
    <location>
        <begin position="25"/>
        <end position="51"/>
    </location>
</feature>
<feature type="signal peptide" evidence="2">
    <location>
        <begin position="1"/>
        <end position="31"/>
    </location>
</feature>
<proteinExistence type="predicted"/>
<name>A0ABX1JKN6_9MICC</name>
<dbReference type="InterPro" id="IPR012347">
    <property type="entry name" value="Ferritin-like"/>
</dbReference>
<evidence type="ECO:0000313" key="4">
    <source>
        <dbReference type="EMBL" id="NKX49296.1"/>
    </source>
</evidence>
<dbReference type="InterPro" id="IPR005183">
    <property type="entry name" value="DUF305_CopM-like"/>
</dbReference>
<protein>
    <submittedName>
        <fullName evidence="4">DUF305 domain-containing protein</fullName>
    </submittedName>
</protein>
<dbReference type="PANTHER" id="PTHR36933">
    <property type="entry name" value="SLL0788 PROTEIN"/>
    <property type="match status" value="1"/>
</dbReference>
<comment type="caution">
    <text evidence="4">The sequence shown here is derived from an EMBL/GenBank/DDBJ whole genome shotgun (WGS) entry which is preliminary data.</text>
</comment>
<organism evidence="4 5">
    <name type="scientific">Arthrobacter deserti</name>
    <dbReference type="NCBI Taxonomy" id="1742687"/>
    <lineage>
        <taxon>Bacteria</taxon>
        <taxon>Bacillati</taxon>
        <taxon>Actinomycetota</taxon>
        <taxon>Actinomycetes</taxon>
        <taxon>Micrococcales</taxon>
        <taxon>Micrococcaceae</taxon>
        <taxon>Arthrobacter</taxon>
    </lineage>
</organism>
<dbReference type="PANTHER" id="PTHR36933:SF1">
    <property type="entry name" value="SLL0788 PROTEIN"/>
    <property type="match status" value="1"/>
</dbReference>
<evidence type="ECO:0000256" key="1">
    <source>
        <dbReference type="SAM" id="MobiDB-lite"/>
    </source>
</evidence>
<sequence>MKRFTTASATVAAAIVLAGCGSGTAPGTSGAATSAPAASARTPATSSAPAGHNSADTMFVQMMLPHHEQALEMSGIMLAKQDLDPQIKQLAEDITAAQGPEIEKMEGWLQGWGEAGTSGGHQMGGGHGMDGLVSTEDLDKLRAAQGSEAARLYLTHMTAHHEGAIKMAREEVSNGSNPEVVALAKEVVADQQAEIRKMKELLAGL</sequence>
<keyword evidence="5" id="KW-1185">Reference proteome</keyword>
<evidence type="ECO:0000259" key="3">
    <source>
        <dbReference type="Pfam" id="PF03713"/>
    </source>
</evidence>
<gene>
    <name evidence="4" type="ORF">HER39_01610</name>
</gene>
<feature type="region of interest" description="Disordered" evidence="1">
    <location>
        <begin position="25"/>
        <end position="53"/>
    </location>
</feature>